<accession>E3NM38</accession>
<gene>
    <name evidence="1" type="ORF">CRE_30548</name>
</gene>
<sequence>MAIRNGNTQLLSSTTCVSLNSVCAGLKITIALDSQHIRKGNRQFNRSCSIGNSTAGSSTNRRLYRGSACRLQQMLWLTRNSSV</sequence>
<evidence type="ECO:0000313" key="1">
    <source>
        <dbReference type="EMBL" id="EFP06598.1"/>
    </source>
</evidence>
<protein>
    <submittedName>
        <fullName evidence="1">Uncharacterized protein</fullName>
    </submittedName>
</protein>
<organism evidence="2">
    <name type="scientific">Caenorhabditis remanei</name>
    <name type="common">Caenorhabditis vulgaris</name>
    <dbReference type="NCBI Taxonomy" id="31234"/>
    <lineage>
        <taxon>Eukaryota</taxon>
        <taxon>Metazoa</taxon>
        <taxon>Ecdysozoa</taxon>
        <taxon>Nematoda</taxon>
        <taxon>Chromadorea</taxon>
        <taxon>Rhabditida</taxon>
        <taxon>Rhabditina</taxon>
        <taxon>Rhabditomorpha</taxon>
        <taxon>Rhabditoidea</taxon>
        <taxon>Rhabditidae</taxon>
        <taxon>Peloderinae</taxon>
        <taxon>Caenorhabditis</taxon>
    </lineage>
</organism>
<proteinExistence type="predicted"/>
<evidence type="ECO:0000313" key="2">
    <source>
        <dbReference type="Proteomes" id="UP000008281"/>
    </source>
</evidence>
<dbReference type="Proteomes" id="UP000008281">
    <property type="component" value="Unassembled WGS sequence"/>
</dbReference>
<reference evidence="1" key="1">
    <citation type="submission" date="2007-07" db="EMBL/GenBank/DDBJ databases">
        <title>PCAP assembly of the Caenorhabditis remanei genome.</title>
        <authorList>
            <consortium name="The Caenorhabditis remanei Sequencing Consortium"/>
            <person name="Wilson R.K."/>
        </authorList>
    </citation>
    <scope>NUCLEOTIDE SEQUENCE [LARGE SCALE GENOMIC DNA]</scope>
    <source>
        <strain evidence="1">PB4641</strain>
    </source>
</reference>
<dbReference type="EMBL" id="DS268975">
    <property type="protein sequence ID" value="EFP06598.1"/>
    <property type="molecule type" value="Genomic_DNA"/>
</dbReference>
<keyword evidence="2" id="KW-1185">Reference proteome</keyword>
<name>E3NM38_CAERE</name>
<dbReference type="HOGENOM" id="CLU_2544778_0_0_1"/>
<dbReference type="InParanoid" id="E3NM38"/>
<dbReference type="AlphaFoldDB" id="E3NM38"/>